<dbReference type="InterPro" id="IPR046522">
    <property type="entry name" value="DUF6699"/>
</dbReference>
<evidence type="ECO:0000259" key="2">
    <source>
        <dbReference type="Pfam" id="PF20415"/>
    </source>
</evidence>
<feature type="compositionally biased region" description="Low complexity" evidence="1">
    <location>
        <begin position="30"/>
        <end position="40"/>
    </location>
</feature>
<gene>
    <name evidence="3" type="ORF">E1B28_005391</name>
</gene>
<dbReference type="Proteomes" id="UP001049176">
    <property type="component" value="Chromosome 3"/>
</dbReference>
<dbReference type="RefSeq" id="XP_043011033.1">
    <property type="nucleotide sequence ID" value="XM_043149949.1"/>
</dbReference>
<dbReference type="GeneID" id="66074467"/>
<organism evidence="3 4">
    <name type="scientific">Marasmius oreades</name>
    <name type="common">fairy-ring Marasmius</name>
    <dbReference type="NCBI Taxonomy" id="181124"/>
    <lineage>
        <taxon>Eukaryota</taxon>
        <taxon>Fungi</taxon>
        <taxon>Dikarya</taxon>
        <taxon>Basidiomycota</taxon>
        <taxon>Agaricomycotina</taxon>
        <taxon>Agaricomycetes</taxon>
        <taxon>Agaricomycetidae</taxon>
        <taxon>Agaricales</taxon>
        <taxon>Marasmiineae</taxon>
        <taxon>Marasmiaceae</taxon>
        <taxon>Marasmius</taxon>
    </lineage>
</organism>
<evidence type="ECO:0000313" key="4">
    <source>
        <dbReference type="Proteomes" id="UP001049176"/>
    </source>
</evidence>
<keyword evidence="4" id="KW-1185">Reference proteome</keyword>
<protein>
    <recommendedName>
        <fullName evidence="2">DUF6699 domain-containing protein</fullName>
    </recommendedName>
</protein>
<sequence>MTVPLQKRVRFARNRTEYPIPANPARTRTSSSSLSSLSSSKGPATPPPYRSISLPSHSPYPSYTPSKRGMNPIRVHYLLACTHEPALDFDVTIPISSLPSRHRPPSSLLAEPALSPAVPSLILTTPLLPWSFTIYPSNGYYVSVRDVLDGIYHALRSSATHKDYLFVPSRKDQHRIHEAYERRCSRIRDYHASREEKKSGVKRVDFLRQRTRFIGIAPSDDARADVWELCLNYH</sequence>
<dbReference type="OrthoDB" id="2783256at2759"/>
<dbReference type="Pfam" id="PF20415">
    <property type="entry name" value="DUF6699"/>
    <property type="match status" value="1"/>
</dbReference>
<dbReference type="KEGG" id="more:E1B28_005391"/>
<dbReference type="AlphaFoldDB" id="A0A9P7UUI2"/>
<dbReference type="EMBL" id="CM032183">
    <property type="protein sequence ID" value="KAG7094563.1"/>
    <property type="molecule type" value="Genomic_DNA"/>
</dbReference>
<reference evidence="3" key="1">
    <citation type="journal article" date="2021" name="Genome Biol. Evol.">
        <title>The assembled and annotated genome of the fairy-ring fungus Marasmius oreades.</title>
        <authorList>
            <person name="Hiltunen M."/>
            <person name="Ament-Velasquez S.L."/>
            <person name="Johannesson H."/>
        </authorList>
    </citation>
    <scope>NUCLEOTIDE SEQUENCE</scope>
    <source>
        <strain evidence="3">03SP1</strain>
    </source>
</reference>
<feature type="region of interest" description="Disordered" evidence="1">
    <location>
        <begin position="1"/>
        <end position="57"/>
    </location>
</feature>
<proteinExistence type="predicted"/>
<name>A0A9P7UUI2_9AGAR</name>
<accession>A0A9P7UUI2</accession>
<evidence type="ECO:0000313" key="3">
    <source>
        <dbReference type="EMBL" id="KAG7094563.1"/>
    </source>
</evidence>
<feature type="domain" description="DUF6699" evidence="2">
    <location>
        <begin position="87"/>
        <end position="221"/>
    </location>
</feature>
<evidence type="ECO:0000256" key="1">
    <source>
        <dbReference type="SAM" id="MobiDB-lite"/>
    </source>
</evidence>
<comment type="caution">
    <text evidence="3">The sequence shown here is derived from an EMBL/GenBank/DDBJ whole genome shotgun (WGS) entry which is preliminary data.</text>
</comment>